<dbReference type="Pfam" id="PF13181">
    <property type="entry name" value="TPR_8"/>
    <property type="match status" value="2"/>
</dbReference>
<sequence>MTETNMRRVYRLLLRNIFPDILTRISKWSLLYADWEDIYNRKINENSQNSEQEILFLQNTILLFQKRYEQNSIDLKNMMREVRTGVQEAWDQGHDSSQNPEMAVSFIFMINGGKELLQDTQNQVTQQEISSIENLEETPGIARDDDLNTLIRKGDLGAIKQLVVENTPKEPIALAQALYNTGNTAAWQHQKYQLAIDLYFVGFDVLAEYMQTLTEAQKRYPRSLWSSILNNIGTVYKRMRQWSAAISSYQDAYDINPEYVVALLRIALLHAFIGNQKEAKEFYDKYLNAGGTSDEAMRIIVTTDEGGTELKALIDQDKPF</sequence>
<feature type="repeat" description="TPR" evidence="1">
    <location>
        <begin position="226"/>
        <end position="259"/>
    </location>
</feature>
<dbReference type="Gene3D" id="1.25.40.10">
    <property type="entry name" value="Tetratricopeptide repeat domain"/>
    <property type="match status" value="1"/>
</dbReference>
<accession>A0A1G1Z4U5</accession>
<dbReference type="Proteomes" id="UP000178808">
    <property type="component" value="Unassembled WGS sequence"/>
</dbReference>
<evidence type="ECO:0000313" key="2">
    <source>
        <dbReference type="EMBL" id="OGY59642.1"/>
    </source>
</evidence>
<keyword evidence="1" id="KW-0802">TPR repeat</keyword>
<proteinExistence type="predicted"/>
<dbReference type="EMBL" id="MHIZ01000031">
    <property type="protein sequence ID" value="OGY59642.1"/>
    <property type="molecule type" value="Genomic_DNA"/>
</dbReference>
<comment type="caution">
    <text evidence="2">The sequence shown here is derived from an EMBL/GenBank/DDBJ whole genome shotgun (WGS) entry which is preliminary data.</text>
</comment>
<dbReference type="InterPro" id="IPR011990">
    <property type="entry name" value="TPR-like_helical_dom_sf"/>
</dbReference>
<dbReference type="PROSITE" id="PS50005">
    <property type="entry name" value="TPR"/>
    <property type="match status" value="1"/>
</dbReference>
<dbReference type="AlphaFoldDB" id="A0A1G1Z4U5"/>
<reference evidence="2 3" key="1">
    <citation type="journal article" date="2016" name="Nat. Commun.">
        <title>Thousands of microbial genomes shed light on interconnected biogeochemical processes in an aquifer system.</title>
        <authorList>
            <person name="Anantharaman K."/>
            <person name="Brown C.T."/>
            <person name="Hug L.A."/>
            <person name="Sharon I."/>
            <person name="Castelle C.J."/>
            <person name="Probst A.J."/>
            <person name="Thomas B.C."/>
            <person name="Singh A."/>
            <person name="Wilkins M.J."/>
            <person name="Karaoz U."/>
            <person name="Brodie E.L."/>
            <person name="Williams K.H."/>
            <person name="Hubbard S.S."/>
            <person name="Banfield J.F."/>
        </authorList>
    </citation>
    <scope>NUCLEOTIDE SEQUENCE [LARGE SCALE GENOMIC DNA]</scope>
</reference>
<dbReference type="SUPFAM" id="SSF48452">
    <property type="entry name" value="TPR-like"/>
    <property type="match status" value="1"/>
</dbReference>
<gene>
    <name evidence="2" type="ORF">A3I31_00520</name>
</gene>
<protein>
    <submittedName>
        <fullName evidence="2">Uncharacterized protein</fullName>
    </submittedName>
</protein>
<organism evidence="2 3">
    <name type="scientific">Candidatus Colwellbacteria bacterium RIFCSPLOWO2_02_FULL_44_20b</name>
    <dbReference type="NCBI Taxonomy" id="1797691"/>
    <lineage>
        <taxon>Bacteria</taxon>
        <taxon>Candidatus Colwelliibacteriota</taxon>
    </lineage>
</organism>
<dbReference type="SMART" id="SM00028">
    <property type="entry name" value="TPR"/>
    <property type="match status" value="2"/>
</dbReference>
<evidence type="ECO:0000313" key="3">
    <source>
        <dbReference type="Proteomes" id="UP000178808"/>
    </source>
</evidence>
<dbReference type="InterPro" id="IPR019734">
    <property type="entry name" value="TPR_rpt"/>
</dbReference>
<evidence type="ECO:0000256" key="1">
    <source>
        <dbReference type="PROSITE-ProRule" id="PRU00339"/>
    </source>
</evidence>
<name>A0A1G1Z4U5_9BACT</name>